<evidence type="ECO:0000313" key="1">
    <source>
        <dbReference type="EMBL" id="KKN90118.1"/>
    </source>
</evidence>
<accession>A0A0F9XEB7</accession>
<name>A0A0F9XEB7_9ZZZZ</name>
<sequence>MLWTLIPDNIARRYSRHIHSSEKTDDVRRPNIKEMAFCEDYKYLRFGGVVRECPWIHRSTEHTVGKHNQIRG</sequence>
<dbReference type="AlphaFoldDB" id="A0A0F9XEB7"/>
<reference evidence="1" key="1">
    <citation type="journal article" date="2015" name="Nature">
        <title>Complex archaea that bridge the gap between prokaryotes and eukaryotes.</title>
        <authorList>
            <person name="Spang A."/>
            <person name="Saw J.H."/>
            <person name="Jorgensen S.L."/>
            <person name="Zaremba-Niedzwiedzka K."/>
            <person name="Martijn J."/>
            <person name="Lind A.E."/>
            <person name="van Eijk R."/>
            <person name="Schleper C."/>
            <person name="Guy L."/>
            <person name="Ettema T.J."/>
        </authorList>
    </citation>
    <scope>NUCLEOTIDE SEQUENCE</scope>
</reference>
<gene>
    <name evidence="1" type="ORF">LCGC14_0232340</name>
</gene>
<dbReference type="EMBL" id="LAZR01000113">
    <property type="protein sequence ID" value="KKN90118.1"/>
    <property type="molecule type" value="Genomic_DNA"/>
</dbReference>
<comment type="caution">
    <text evidence="1">The sequence shown here is derived from an EMBL/GenBank/DDBJ whole genome shotgun (WGS) entry which is preliminary data.</text>
</comment>
<protein>
    <submittedName>
        <fullName evidence="1">Uncharacterized protein</fullName>
    </submittedName>
</protein>
<proteinExistence type="predicted"/>
<organism evidence="1">
    <name type="scientific">marine sediment metagenome</name>
    <dbReference type="NCBI Taxonomy" id="412755"/>
    <lineage>
        <taxon>unclassified sequences</taxon>
        <taxon>metagenomes</taxon>
        <taxon>ecological metagenomes</taxon>
    </lineage>
</organism>